<reference evidence="2 3" key="1">
    <citation type="journal article" date="2021" name="Elife">
        <title>Chloroplast acquisition without the gene transfer in kleptoplastic sea slugs, Plakobranchus ocellatus.</title>
        <authorList>
            <person name="Maeda T."/>
            <person name="Takahashi S."/>
            <person name="Yoshida T."/>
            <person name="Shimamura S."/>
            <person name="Takaki Y."/>
            <person name="Nagai Y."/>
            <person name="Toyoda A."/>
            <person name="Suzuki Y."/>
            <person name="Arimoto A."/>
            <person name="Ishii H."/>
            <person name="Satoh N."/>
            <person name="Nishiyama T."/>
            <person name="Hasebe M."/>
            <person name="Maruyama T."/>
            <person name="Minagawa J."/>
            <person name="Obokata J."/>
            <person name="Shigenobu S."/>
        </authorList>
    </citation>
    <scope>NUCLEOTIDE SEQUENCE [LARGE SCALE GENOMIC DNA]</scope>
</reference>
<sequence>MENMLMGRRPRNLLPAEKELYELKAIKRQKFCKQYYKTKEKQKFYYDQKALTLEPLGNHTPVRLQPIAGSKVWTPARITGKLGPQSYAVTLEDNMFRGNRRHIIRSREQANKQHVMSRDAVDDEADNLDAKTNSSGLPDTSPPLVEVTPSPTKREFSSSLPLNDNMSLRAHSHNASTHQYITRSGRRVRKPDKYTL</sequence>
<keyword evidence="3" id="KW-1185">Reference proteome</keyword>
<feature type="compositionally biased region" description="Basic and acidic residues" evidence="1">
    <location>
        <begin position="107"/>
        <end position="120"/>
    </location>
</feature>
<dbReference type="Proteomes" id="UP000735302">
    <property type="component" value="Unassembled WGS sequence"/>
</dbReference>
<accession>A0AAV3YPG5</accession>
<evidence type="ECO:0000313" key="2">
    <source>
        <dbReference type="EMBL" id="GFN84237.1"/>
    </source>
</evidence>
<gene>
    <name evidence="2" type="ORF">PoB_001074300</name>
</gene>
<dbReference type="PANTHER" id="PTHR33244:SF3">
    <property type="entry name" value="PEPTIDASE A2 DOMAIN-CONTAINING PROTEIN"/>
    <property type="match status" value="1"/>
</dbReference>
<name>A0AAV3YPG5_9GAST</name>
<proteinExistence type="predicted"/>
<feature type="compositionally biased region" description="Polar residues" evidence="1">
    <location>
        <begin position="157"/>
        <end position="166"/>
    </location>
</feature>
<feature type="region of interest" description="Disordered" evidence="1">
    <location>
        <begin position="107"/>
        <end position="196"/>
    </location>
</feature>
<dbReference type="AlphaFoldDB" id="A0AAV3YPG5"/>
<protein>
    <submittedName>
        <fullName evidence="2">Integrase core domain</fullName>
    </submittedName>
</protein>
<dbReference type="PANTHER" id="PTHR33244">
    <property type="entry name" value="INTEGRASE CATALYTIC DOMAIN-CONTAINING PROTEIN-RELATED"/>
    <property type="match status" value="1"/>
</dbReference>
<feature type="compositionally biased region" description="Polar residues" evidence="1">
    <location>
        <begin position="173"/>
        <end position="182"/>
    </location>
</feature>
<evidence type="ECO:0000313" key="3">
    <source>
        <dbReference type="Proteomes" id="UP000735302"/>
    </source>
</evidence>
<organism evidence="2 3">
    <name type="scientific">Plakobranchus ocellatus</name>
    <dbReference type="NCBI Taxonomy" id="259542"/>
    <lineage>
        <taxon>Eukaryota</taxon>
        <taxon>Metazoa</taxon>
        <taxon>Spiralia</taxon>
        <taxon>Lophotrochozoa</taxon>
        <taxon>Mollusca</taxon>
        <taxon>Gastropoda</taxon>
        <taxon>Heterobranchia</taxon>
        <taxon>Euthyneura</taxon>
        <taxon>Panpulmonata</taxon>
        <taxon>Sacoglossa</taxon>
        <taxon>Placobranchoidea</taxon>
        <taxon>Plakobranchidae</taxon>
        <taxon>Plakobranchus</taxon>
    </lineage>
</organism>
<comment type="caution">
    <text evidence="2">The sequence shown here is derived from an EMBL/GenBank/DDBJ whole genome shotgun (WGS) entry which is preliminary data.</text>
</comment>
<dbReference type="EMBL" id="BLXT01001286">
    <property type="protein sequence ID" value="GFN84237.1"/>
    <property type="molecule type" value="Genomic_DNA"/>
</dbReference>
<evidence type="ECO:0000256" key="1">
    <source>
        <dbReference type="SAM" id="MobiDB-lite"/>
    </source>
</evidence>